<keyword evidence="1" id="KW-0677">Repeat</keyword>
<dbReference type="FunFam" id="1.25.40.10:FF:000351">
    <property type="entry name" value="Pentatricopeptide repeat-containing protein"/>
    <property type="match status" value="1"/>
</dbReference>
<organism evidence="3 4">
    <name type="scientific">Tagetes erecta</name>
    <name type="common">African marigold</name>
    <dbReference type="NCBI Taxonomy" id="13708"/>
    <lineage>
        <taxon>Eukaryota</taxon>
        <taxon>Viridiplantae</taxon>
        <taxon>Streptophyta</taxon>
        <taxon>Embryophyta</taxon>
        <taxon>Tracheophyta</taxon>
        <taxon>Spermatophyta</taxon>
        <taxon>Magnoliopsida</taxon>
        <taxon>eudicotyledons</taxon>
        <taxon>Gunneridae</taxon>
        <taxon>Pentapetalae</taxon>
        <taxon>asterids</taxon>
        <taxon>campanulids</taxon>
        <taxon>Asterales</taxon>
        <taxon>Asteraceae</taxon>
        <taxon>Asteroideae</taxon>
        <taxon>Heliantheae alliance</taxon>
        <taxon>Tageteae</taxon>
        <taxon>Tagetes</taxon>
    </lineage>
</organism>
<keyword evidence="4" id="KW-1185">Reference proteome</keyword>
<accession>A0AAD8K557</accession>
<dbReference type="GO" id="GO:0003723">
    <property type="term" value="F:RNA binding"/>
    <property type="evidence" value="ECO:0007669"/>
    <property type="project" value="InterPro"/>
</dbReference>
<reference evidence="3" key="1">
    <citation type="journal article" date="2023" name="bioRxiv">
        <title>Improved chromosome-level genome assembly for marigold (Tagetes erecta).</title>
        <authorList>
            <person name="Jiang F."/>
            <person name="Yuan L."/>
            <person name="Wang S."/>
            <person name="Wang H."/>
            <person name="Xu D."/>
            <person name="Wang A."/>
            <person name="Fan W."/>
        </authorList>
    </citation>
    <scope>NUCLEOTIDE SEQUENCE</scope>
    <source>
        <strain evidence="3">WSJ</strain>
        <tissue evidence="3">Leaf</tissue>
    </source>
</reference>
<dbReference type="Proteomes" id="UP001229421">
    <property type="component" value="Unassembled WGS sequence"/>
</dbReference>
<comment type="caution">
    <text evidence="3">The sequence shown here is derived from an EMBL/GenBank/DDBJ whole genome shotgun (WGS) entry which is preliminary data.</text>
</comment>
<dbReference type="Gene3D" id="1.25.40.10">
    <property type="entry name" value="Tetratricopeptide repeat domain"/>
    <property type="match status" value="5"/>
</dbReference>
<dbReference type="FunFam" id="1.25.40.10:FF:000090">
    <property type="entry name" value="Pentatricopeptide repeat-containing protein, chloroplastic"/>
    <property type="match status" value="1"/>
</dbReference>
<feature type="repeat" description="PPR" evidence="2">
    <location>
        <begin position="276"/>
        <end position="310"/>
    </location>
</feature>
<dbReference type="PROSITE" id="PS51375">
    <property type="entry name" value="PPR"/>
    <property type="match status" value="6"/>
</dbReference>
<dbReference type="InterPro" id="IPR046960">
    <property type="entry name" value="PPR_At4g14850-like_plant"/>
</dbReference>
<evidence type="ECO:0000256" key="2">
    <source>
        <dbReference type="PROSITE-ProRule" id="PRU00708"/>
    </source>
</evidence>
<gene>
    <name evidence="3" type="ORF">QVD17_31229</name>
</gene>
<dbReference type="Pfam" id="PF20431">
    <property type="entry name" value="E_motif"/>
    <property type="match status" value="1"/>
</dbReference>
<dbReference type="AlphaFoldDB" id="A0AAD8K557"/>
<dbReference type="NCBIfam" id="TIGR00756">
    <property type="entry name" value="PPR"/>
    <property type="match status" value="7"/>
</dbReference>
<dbReference type="PANTHER" id="PTHR47926">
    <property type="entry name" value="PENTATRICOPEPTIDE REPEAT-CONTAINING PROTEIN"/>
    <property type="match status" value="1"/>
</dbReference>
<dbReference type="Pfam" id="PF13041">
    <property type="entry name" value="PPR_2"/>
    <property type="match status" value="3"/>
</dbReference>
<dbReference type="InterPro" id="IPR046848">
    <property type="entry name" value="E_motif"/>
</dbReference>
<feature type="repeat" description="PPR" evidence="2">
    <location>
        <begin position="346"/>
        <end position="376"/>
    </location>
</feature>
<evidence type="ECO:0000256" key="1">
    <source>
        <dbReference type="ARBA" id="ARBA00022737"/>
    </source>
</evidence>
<feature type="repeat" description="PPR" evidence="2">
    <location>
        <begin position="74"/>
        <end position="108"/>
    </location>
</feature>
<dbReference type="GO" id="GO:0009451">
    <property type="term" value="P:RNA modification"/>
    <property type="evidence" value="ECO:0007669"/>
    <property type="project" value="InterPro"/>
</dbReference>
<dbReference type="InterPro" id="IPR002885">
    <property type="entry name" value="PPR_rpt"/>
</dbReference>
<protein>
    <recommendedName>
        <fullName evidence="5">Pentatricopeptide repeat-containing protein</fullName>
    </recommendedName>
</protein>
<proteinExistence type="predicted"/>
<dbReference type="EMBL" id="JAUHHV010000008">
    <property type="protein sequence ID" value="KAK1415448.1"/>
    <property type="molecule type" value="Genomic_DNA"/>
</dbReference>
<feature type="repeat" description="PPR" evidence="2">
    <location>
        <begin position="175"/>
        <end position="209"/>
    </location>
</feature>
<dbReference type="Pfam" id="PF01535">
    <property type="entry name" value="PPR"/>
    <property type="match status" value="2"/>
</dbReference>
<feature type="repeat" description="PPR" evidence="2">
    <location>
        <begin position="144"/>
        <end position="174"/>
    </location>
</feature>
<evidence type="ECO:0008006" key="5">
    <source>
        <dbReference type="Google" id="ProtNLM"/>
    </source>
</evidence>
<dbReference type="PANTHER" id="PTHR47926:SF357">
    <property type="entry name" value="PENTATRICOPEPTIDE REPEAT-CONTAINING PROTEIN"/>
    <property type="match status" value="1"/>
</dbReference>
<dbReference type="InterPro" id="IPR011990">
    <property type="entry name" value="TPR-like_helical_dom_sf"/>
</dbReference>
<evidence type="ECO:0000313" key="4">
    <source>
        <dbReference type="Proteomes" id="UP001229421"/>
    </source>
</evidence>
<evidence type="ECO:0000313" key="3">
    <source>
        <dbReference type="EMBL" id="KAK1415448.1"/>
    </source>
</evidence>
<name>A0AAD8K557_TARER</name>
<sequence>MNVSHLMFVHFKSLVFELSKLNQTLTRTKSFHALLIKTCLFHDPFYTTKIIRFYAINDDLTSAHNLFNEMPNKTVYLWNSIIRAYAQVHCFLDAFTLFKQMITSETKPDSFTFACIVRACAERHDLEGLRFVHTQVIVSDQGLDSICGSALVSAYSKLGLIDDAKKVFDRLKEHDLVLYNTMIAGYGSCGNWENALHLFSVMRGMGNRPDGYTMVGLLSGFTCSTVLEIGQGIHCYCFQTGFNSNVHTSSALVSMYSRCRCMDSAYKVFDSLSHPDLVTWSALISGFAQSREYHKALNLFEKMSTEGRKSDSILVATLLAATAHMAILAPGVEIHGYVIRHNLDSDTMVSSALIDMYAKCGFLEMGLKVFDHMPKRNIVSYNSVIASLGLYGFTSEALKVYNEAVERGFKPDESTFCALLSACSHGGFVKEGREIFRRMDVDFGIKAKTEHYVHFVKLLGMAGELEEAYNLICSLGDDVDSGVWGALLSCCDVHNDSKLADIVAQRVFDKQPDRSTYKVMVSNFHAANGRWDDVKTLRDDFDDVRNKKICGISWVKI</sequence>
<feature type="repeat" description="PPR" evidence="2">
    <location>
        <begin position="377"/>
        <end position="411"/>
    </location>
</feature>